<comment type="caution">
    <text evidence="1">The sequence shown here is derived from an EMBL/GenBank/DDBJ whole genome shotgun (WGS) entry which is preliminary data.</text>
</comment>
<evidence type="ECO:0000313" key="2">
    <source>
        <dbReference type="Proteomes" id="UP000051160"/>
    </source>
</evidence>
<name>A0A0R1LY08_9LACO</name>
<dbReference type="Proteomes" id="UP000051160">
    <property type="component" value="Unassembled WGS sequence"/>
</dbReference>
<accession>A0A0R1LY08</accession>
<dbReference type="RefSeq" id="WP_056948263.1">
    <property type="nucleotide sequence ID" value="NZ_AZEE01000029.1"/>
</dbReference>
<reference evidence="1 2" key="1">
    <citation type="journal article" date="2015" name="Genome Announc.">
        <title>Expanding the biotechnology potential of lactobacilli through comparative genomics of 213 strains and associated genera.</title>
        <authorList>
            <person name="Sun Z."/>
            <person name="Harris H.M."/>
            <person name="McCann A."/>
            <person name="Guo C."/>
            <person name="Argimon S."/>
            <person name="Zhang W."/>
            <person name="Yang X."/>
            <person name="Jeffery I.B."/>
            <person name="Cooney J.C."/>
            <person name="Kagawa T.F."/>
            <person name="Liu W."/>
            <person name="Song Y."/>
            <person name="Salvetti E."/>
            <person name="Wrobel A."/>
            <person name="Rasinkangas P."/>
            <person name="Parkhill J."/>
            <person name="Rea M.C."/>
            <person name="O'Sullivan O."/>
            <person name="Ritari J."/>
            <person name="Douillard F.P."/>
            <person name="Paul Ross R."/>
            <person name="Yang R."/>
            <person name="Briner A.E."/>
            <person name="Felis G.E."/>
            <person name="de Vos W.M."/>
            <person name="Barrangou R."/>
            <person name="Klaenhammer T.R."/>
            <person name="Caufield P.W."/>
            <person name="Cui Y."/>
            <person name="Zhang H."/>
            <person name="O'Toole P.W."/>
        </authorList>
    </citation>
    <scope>NUCLEOTIDE SEQUENCE [LARGE SCALE GENOMIC DNA]</scope>
    <source>
        <strain evidence="1 2">DSM 19909</strain>
    </source>
</reference>
<gene>
    <name evidence="1" type="ORF">FD04_GL001355</name>
</gene>
<dbReference type="PATRIC" id="fig|1423776.4.peg.1373"/>
<dbReference type="OrthoDB" id="9967786at2"/>
<evidence type="ECO:0000313" key="1">
    <source>
        <dbReference type="EMBL" id="KRK97338.1"/>
    </source>
</evidence>
<sequence length="129" mass="14742">MSSIYYLDHQLVELTTNPGEVLTNFIADAQSSRMSYPDCQQLDMAWSLSKSATTDLQLRQLIMPTLTRLKNEMITANKNENPRKLYGFAAHRALAYKKQWLRQVKNSVHFPASVRKYAADLLGESIFGE</sequence>
<dbReference type="EMBL" id="AZEE01000029">
    <property type="protein sequence ID" value="KRK97338.1"/>
    <property type="molecule type" value="Genomic_DNA"/>
</dbReference>
<protein>
    <submittedName>
        <fullName evidence="1">Uncharacterized protein</fullName>
    </submittedName>
</protein>
<organism evidence="1 2">
    <name type="scientific">Secundilactobacillus odoratitofui DSM 19909 = JCM 15043</name>
    <dbReference type="NCBI Taxonomy" id="1423776"/>
    <lineage>
        <taxon>Bacteria</taxon>
        <taxon>Bacillati</taxon>
        <taxon>Bacillota</taxon>
        <taxon>Bacilli</taxon>
        <taxon>Lactobacillales</taxon>
        <taxon>Lactobacillaceae</taxon>
        <taxon>Secundilactobacillus</taxon>
    </lineage>
</organism>
<keyword evidence="2" id="KW-1185">Reference proteome</keyword>
<proteinExistence type="predicted"/>
<dbReference type="AlphaFoldDB" id="A0A0R1LY08"/>